<dbReference type="EMBL" id="RDQH01000332">
    <property type="protein sequence ID" value="RXH95865.1"/>
    <property type="molecule type" value="Genomic_DNA"/>
</dbReference>
<evidence type="ECO:0000313" key="1">
    <source>
        <dbReference type="EMBL" id="RXH95865.1"/>
    </source>
</evidence>
<sequence>MHHEEAVLDGLSITLEDSLDLEERFESNIHLVGRLIADNEPSQIVVKEVLRSIWNKMGVVRISKAKNNLYAIKVGEEAVACKLLEGNPKYSSFKL</sequence>
<dbReference type="AlphaFoldDB" id="A0A498JLC3"/>
<accession>A0A498JLC3</accession>
<comment type="caution">
    <text evidence="1">The sequence shown here is derived from an EMBL/GenBank/DDBJ whole genome shotgun (WGS) entry which is preliminary data.</text>
</comment>
<name>A0A498JLC3_MALDO</name>
<evidence type="ECO:0000313" key="2">
    <source>
        <dbReference type="Proteomes" id="UP000290289"/>
    </source>
</evidence>
<organism evidence="1 2">
    <name type="scientific">Malus domestica</name>
    <name type="common">Apple</name>
    <name type="synonym">Pyrus malus</name>
    <dbReference type="NCBI Taxonomy" id="3750"/>
    <lineage>
        <taxon>Eukaryota</taxon>
        <taxon>Viridiplantae</taxon>
        <taxon>Streptophyta</taxon>
        <taxon>Embryophyta</taxon>
        <taxon>Tracheophyta</taxon>
        <taxon>Spermatophyta</taxon>
        <taxon>Magnoliopsida</taxon>
        <taxon>eudicotyledons</taxon>
        <taxon>Gunneridae</taxon>
        <taxon>Pentapetalae</taxon>
        <taxon>rosids</taxon>
        <taxon>fabids</taxon>
        <taxon>Rosales</taxon>
        <taxon>Rosaceae</taxon>
        <taxon>Amygdaloideae</taxon>
        <taxon>Maleae</taxon>
        <taxon>Malus</taxon>
    </lineage>
</organism>
<evidence type="ECO:0008006" key="3">
    <source>
        <dbReference type="Google" id="ProtNLM"/>
    </source>
</evidence>
<proteinExistence type="predicted"/>
<keyword evidence="2" id="KW-1185">Reference proteome</keyword>
<dbReference type="Proteomes" id="UP000290289">
    <property type="component" value="Chromosome 6"/>
</dbReference>
<gene>
    <name evidence="1" type="ORF">DVH24_008365</name>
</gene>
<protein>
    <recommendedName>
        <fullName evidence="3">DUF4283 domain-containing protein</fullName>
    </recommendedName>
</protein>
<reference evidence="1 2" key="1">
    <citation type="submission" date="2018-10" db="EMBL/GenBank/DDBJ databases">
        <title>A high-quality apple genome assembly.</title>
        <authorList>
            <person name="Hu J."/>
        </authorList>
    </citation>
    <scope>NUCLEOTIDE SEQUENCE [LARGE SCALE GENOMIC DNA]</scope>
    <source>
        <strain evidence="2">cv. HFTH1</strain>
        <tissue evidence="1">Young leaf</tissue>
    </source>
</reference>